<dbReference type="Gene3D" id="3.30.420.10">
    <property type="entry name" value="Ribonuclease H-like superfamily/Ribonuclease H"/>
    <property type="match status" value="1"/>
</dbReference>
<keyword evidence="6" id="KW-0255">Endonuclease</keyword>
<reference evidence="14 15" key="1">
    <citation type="submission" date="2019-12" db="EMBL/GenBank/DDBJ databases">
        <title>Draft genome sequence of the ascomycete Xylaria multiplex DSM 110363.</title>
        <authorList>
            <person name="Buettner E."/>
            <person name="Kellner H."/>
        </authorList>
    </citation>
    <scope>NUCLEOTIDE SEQUENCE [LARGE SCALE GENOMIC DNA]</scope>
    <source>
        <strain evidence="14 15">DSM 110363</strain>
    </source>
</reference>
<evidence type="ECO:0000259" key="12">
    <source>
        <dbReference type="PROSITE" id="PS50865"/>
    </source>
</evidence>
<evidence type="ECO:0000313" key="15">
    <source>
        <dbReference type="Proteomes" id="UP000481858"/>
    </source>
</evidence>
<evidence type="ECO:0000256" key="7">
    <source>
        <dbReference type="ARBA" id="ARBA00022771"/>
    </source>
</evidence>
<comment type="caution">
    <text evidence="14">The sequence shown here is derived from an EMBL/GenBank/DDBJ whole genome shotgun (WGS) entry which is preliminary data.</text>
</comment>
<evidence type="ECO:0000256" key="10">
    <source>
        <dbReference type="PROSITE-ProRule" id="PRU00134"/>
    </source>
</evidence>
<dbReference type="InterPro" id="IPR050092">
    <property type="entry name" value="RNase_H"/>
</dbReference>
<comment type="catalytic activity">
    <reaction evidence="1">
        <text>Endonucleolytic cleavage to 5'-phosphomonoester.</text>
        <dbReference type="EC" id="3.1.26.4"/>
    </reaction>
</comment>
<keyword evidence="7 10" id="KW-0863">Zinc-finger</keyword>
<organism evidence="14 15">
    <name type="scientific">Xylaria multiplex</name>
    <dbReference type="NCBI Taxonomy" id="323545"/>
    <lineage>
        <taxon>Eukaryota</taxon>
        <taxon>Fungi</taxon>
        <taxon>Dikarya</taxon>
        <taxon>Ascomycota</taxon>
        <taxon>Pezizomycotina</taxon>
        <taxon>Sordariomycetes</taxon>
        <taxon>Xylariomycetidae</taxon>
        <taxon>Xylariales</taxon>
        <taxon>Xylariaceae</taxon>
        <taxon>Xylaria</taxon>
    </lineage>
</organism>
<evidence type="ECO:0000256" key="4">
    <source>
        <dbReference type="ARBA" id="ARBA00022722"/>
    </source>
</evidence>
<protein>
    <recommendedName>
        <fullName evidence="3">ribonuclease H</fullName>
        <ecNumber evidence="3">3.1.26.4</ecNumber>
    </recommendedName>
</protein>
<dbReference type="Gene3D" id="6.10.140.2220">
    <property type="match status" value="1"/>
</dbReference>
<dbReference type="InterPro" id="IPR002156">
    <property type="entry name" value="RNaseH_domain"/>
</dbReference>
<evidence type="ECO:0000313" key="14">
    <source>
        <dbReference type="EMBL" id="KAF2963868.1"/>
    </source>
</evidence>
<evidence type="ECO:0000256" key="9">
    <source>
        <dbReference type="ARBA" id="ARBA00022833"/>
    </source>
</evidence>
<dbReference type="SUPFAM" id="SSF144232">
    <property type="entry name" value="HIT/MYND zinc finger-like"/>
    <property type="match status" value="1"/>
</dbReference>
<evidence type="ECO:0000256" key="8">
    <source>
        <dbReference type="ARBA" id="ARBA00022801"/>
    </source>
</evidence>
<dbReference type="GO" id="GO:0008270">
    <property type="term" value="F:zinc ion binding"/>
    <property type="evidence" value="ECO:0007669"/>
    <property type="project" value="UniProtKB-KW"/>
</dbReference>
<dbReference type="GO" id="GO:0043137">
    <property type="term" value="P:DNA replication, removal of RNA primer"/>
    <property type="evidence" value="ECO:0007669"/>
    <property type="project" value="TreeGrafter"/>
</dbReference>
<dbReference type="PANTHER" id="PTHR10642">
    <property type="entry name" value="RIBONUCLEASE H1"/>
    <property type="match status" value="1"/>
</dbReference>
<dbReference type="CDD" id="cd13934">
    <property type="entry name" value="RNase_H_Dikarya_like"/>
    <property type="match status" value="1"/>
</dbReference>
<dbReference type="SUPFAM" id="SSF53098">
    <property type="entry name" value="Ribonuclease H-like"/>
    <property type="match status" value="1"/>
</dbReference>
<dbReference type="Pfam" id="PF01753">
    <property type="entry name" value="zf-MYND"/>
    <property type="match status" value="1"/>
</dbReference>
<dbReference type="PROSITE" id="PS50865">
    <property type="entry name" value="ZF_MYND_2"/>
    <property type="match status" value="1"/>
</dbReference>
<accession>A0A7C8MJE2</accession>
<dbReference type="Pfam" id="PF00075">
    <property type="entry name" value="RNase_H"/>
    <property type="match status" value="1"/>
</dbReference>
<dbReference type="GO" id="GO:0004523">
    <property type="term" value="F:RNA-DNA hybrid ribonuclease activity"/>
    <property type="evidence" value="ECO:0007669"/>
    <property type="project" value="UniProtKB-EC"/>
</dbReference>
<dbReference type="InterPro" id="IPR002893">
    <property type="entry name" value="Znf_MYND"/>
</dbReference>
<dbReference type="InterPro" id="IPR012337">
    <property type="entry name" value="RNaseH-like_sf"/>
</dbReference>
<evidence type="ECO:0000256" key="5">
    <source>
        <dbReference type="ARBA" id="ARBA00022723"/>
    </source>
</evidence>
<evidence type="ECO:0000256" key="2">
    <source>
        <dbReference type="ARBA" id="ARBA00005300"/>
    </source>
</evidence>
<evidence type="ECO:0000256" key="6">
    <source>
        <dbReference type="ARBA" id="ARBA00022759"/>
    </source>
</evidence>
<dbReference type="PROSITE" id="PS01360">
    <property type="entry name" value="ZF_MYND_1"/>
    <property type="match status" value="1"/>
</dbReference>
<dbReference type="InterPro" id="IPR036397">
    <property type="entry name" value="RNaseH_sf"/>
</dbReference>
<name>A0A7C8MJE2_9PEZI</name>
<proteinExistence type="inferred from homology"/>
<evidence type="ECO:0000256" key="1">
    <source>
        <dbReference type="ARBA" id="ARBA00000077"/>
    </source>
</evidence>
<dbReference type="PROSITE" id="PS50879">
    <property type="entry name" value="RNASE_H_1"/>
    <property type="match status" value="1"/>
</dbReference>
<dbReference type="Proteomes" id="UP000481858">
    <property type="component" value="Unassembled WGS sequence"/>
</dbReference>
<sequence>MALFGDILFGLAAESGCPVCYQNLRSQTQLLLCSGCKVVHYCSAGHQKDHRPKHKAACRSIVESRAKLEKEEAILRAHPGNNIFENGVGRFWGLTETRGYMRARFAAADALLQIDTIKAVEGALAHFQDMLRLCRSDNLGVRDIVPSLLLRLGREQECYDFLKWWAVIDDEHDWGNVSLPYLDTCGADAFEAVDTFASRLSLSQLVILTLLKVRLYLDIGVYDPEYLDFGSSWPPTPTGITRPIGKIVRKKVRTISDFDVPDISESLKGQYQALFRLVHKKNPHFWEALADASEDTPPLPSAYSCGSVEEAVLGVYQCKKAWDESEDAITMIESEIGELTEVYEGPAAASDGVNTREVVTTSERRRGSGRAFPSKFSAPTTNTRPDDLFPPSRTGQDLAYYFVHRNNQKKALAYADGACSDNGQQNPQAAWAAVLRPPTGDTIRPCIVSGRLELKGPFGDESVATSNRAELRAAIAVLRRNDWWADGFTSVVIATDSSYIVDGATMWVRSWVHNSWKTRAGSPVQNQDLWQLFLGEVEKCKEAGLEVELWKIPREMNEVADAVAKETIHKGAPPTDFENVRLDSPAASARSPGEPRILCLCLEYESLFNDIYASLISKIAAKAKMDRATTQKAALDMLTQNPPPSVIFITDAGAAHVMKVWERIIDCLRGGSTVVLAASFSSFLNEGQFNRCFGKIGLPWKRGGYYRTNVSLRPGVVDDHLKKRLVPTYSQKALYVEGVARSDVWYAGERDEVAVAFTKVGNGMLGYVGDVNGEDGSEAVVLAMLGLMN</sequence>
<dbReference type="OrthoDB" id="5952526at2759"/>
<dbReference type="AlphaFoldDB" id="A0A7C8MJE2"/>
<feature type="domain" description="MYND-type" evidence="12">
    <location>
        <begin position="17"/>
        <end position="58"/>
    </location>
</feature>
<gene>
    <name evidence="14" type="ORF">GQX73_g9699</name>
</gene>
<feature type="domain" description="RNase H type-1" evidence="13">
    <location>
        <begin position="407"/>
        <end position="569"/>
    </location>
</feature>
<evidence type="ECO:0000259" key="13">
    <source>
        <dbReference type="PROSITE" id="PS50879"/>
    </source>
</evidence>
<keyword evidence="15" id="KW-1185">Reference proteome</keyword>
<dbReference type="GO" id="GO:0003676">
    <property type="term" value="F:nucleic acid binding"/>
    <property type="evidence" value="ECO:0007669"/>
    <property type="project" value="InterPro"/>
</dbReference>
<dbReference type="EMBL" id="WUBL01000177">
    <property type="protein sequence ID" value="KAF2963868.1"/>
    <property type="molecule type" value="Genomic_DNA"/>
</dbReference>
<comment type="similarity">
    <text evidence="2">Belongs to the RNase H family.</text>
</comment>
<keyword evidence="9" id="KW-0862">Zinc</keyword>
<dbReference type="EC" id="3.1.26.4" evidence="3"/>
<keyword evidence="5" id="KW-0479">Metal-binding</keyword>
<keyword evidence="8" id="KW-0378">Hydrolase</keyword>
<evidence type="ECO:0000256" key="11">
    <source>
        <dbReference type="SAM" id="MobiDB-lite"/>
    </source>
</evidence>
<feature type="region of interest" description="Disordered" evidence="11">
    <location>
        <begin position="361"/>
        <end position="390"/>
    </location>
</feature>
<keyword evidence="4" id="KW-0540">Nuclease</keyword>
<dbReference type="InParanoid" id="A0A7C8MJE2"/>
<evidence type="ECO:0000256" key="3">
    <source>
        <dbReference type="ARBA" id="ARBA00012180"/>
    </source>
</evidence>
<dbReference type="PANTHER" id="PTHR10642:SF26">
    <property type="entry name" value="RIBONUCLEASE H1"/>
    <property type="match status" value="1"/>
</dbReference>